<dbReference type="Pfam" id="PF04383">
    <property type="entry name" value="KilA-N"/>
    <property type="match status" value="1"/>
</dbReference>
<evidence type="ECO:0000256" key="1">
    <source>
        <dbReference type="ARBA" id="ARBA00007247"/>
    </source>
</evidence>
<feature type="compositionally biased region" description="Polar residues" evidence="5">
    <location>
        <begin position="481"/>
        <end position="496"/>
    </location>
</feature>
<dbReference type="PANTHER" id="PTHR47792">
    <property type="entry name" value="PROTEIN SOK2-RELATED"/>
    <property type="match status" value="1"/>
</dbReference>
<dbReference type="InterPro" id="IPR036887">
    <property type="entry name" value="HTH_APSES_sf"/>
</dbReference>
<dbReference type="GO" id="GO:0043565">
    <property type="term" value="F:sequence-specific DNA binding"/>
    <property type="evidence" value="ECO:0007669"/>
    <property type="project" value="TreeGrafter"/>
</dbReference>
<evidence type="ECO:0000256" key="5">
    <source>
        <dbReference type="SAM" id="MobiDB-lite"/>
    </source>
</evidence>
<keyword evidence="8" id="KW-1185">Reference proteome</keyword>
<name>A0AAN6JMI4_9BASI</name>
<feature type="region of interest" description="Disordered" evidence="5">
    <location>
        <begin position="459"/>
        <end position="496"/>
    </location>
</feature>
<feature type="domain" description="HTH APSES-type" evidence="6">
    <location>
        <begin position="341"/>
        <end position="447"/>
    </location>
</feature>
<dbReference type="InterPro" id="IPR003163">
    <property type="entry name" value="Tscrpt_reg_HTH_APSES-type"/>
</dbReference>
<dbReference type="GO" id="GO:0045944">
    <property type="term" value="P:positive regulation of transcription by RNA polymerase II"/>
    <property type="evidence" value="ECO:0007669"/>
    <property type="project" value="TreeGrafter"/>
</dbReference>
<proteinExistence type="inferred from homology"/>
<evidence type="ECO:0000313" key="8">
    <source>
        <dbReference type="Proteomes" id="UP001176521"/>
    </source>
</evidence>
<dbReference type="GO" id="GO:0003700">
    <property type="term" value="F:DNA-binding transcription factor activity"/>
    <property type="evidence" value="ECO:0007669"/>
    <property type="project" value="TreeGrafter"/>
</dbReference>
<feature type="region of interest" description="Disordered" evidence="5">
    <location>
        <begin position="67"/>
        <end position="154"/>
    </location>
</feature>
<evidence type="ECO:0000256" key="2">
    <source>
        <dbReference type="ARBA" id="ARBA00023015"/>
    </source>
</evidence>
<evidence type="ECO:0000256" key="3">
    <source>
        <dbReference type="ARBA" id="ARBA00023125"/>
    </source>
</evidence>
<dbReference type="InterPro" id="IPR018004">
    <property type="entry name" value="KilA/APSES_HTH"/>
</dbReference>
<feature type="compositionally biased region" description="Gly residues" evidence="5">
    <location>
        <begin position="681"/>
        <end position="692"/>
    </location>
</feature>
<protein>
    <recommendedName>
        <fullName evidence="6">HTH APSES-type domain-containing protein</fullName>
    </recommendedName>
</protein>
<feature type="compositionally biased region" description="Low complexity" evidence="5">
    <location>
        <begin position="171"/>
        <end position="189"/>
    </location>
</feature>
<feature type="region of interest" description="Disordered" evidence="5">
    <location>
        <begin position="1"/>
        <end position="54"/>
    </location>
</feature>
<feature type="region of interest" description="Disordered" evidence="5">
    <location>
        <begin position="171"/>
        <end position="197"/>
    </location>
</feature>
<sequence>MSTALVLGAQLDPPPGPISSSNTLRGQHTMPAPSVSASSSAQSHWSQPQVTAATHHNSASAYSTYSSPAYASASPHQAHHLSSYNSPGQQPSHLGYTGYGSHTAASTAAQQHNTSEPPTPVTSSRPTLNGNGGGPGASPVHSPQVPATSSASSAATGGLNIAGMLNQPLSNGLSSASSHSYSSSRYGSNQATPVSHAEHQSGYFASTTNGTMNGKRGLGAAENGWKFEAEKTANLWIEHLRNWAIIPVDEGNEMDALIPLVWDKKPTPEMLDFMGGMPVSAPTSTYHSQGGYMPAMTSQAPTHPGLHTPGLSTGVSGMGISPSTGMGVPVYSHLPIGNRHRVTTTLWEDEGTLCFQVDAKGVCVARRNDNNMINGTKLLNVCGMTRGKRDGILKNEKERIVVKVGAMHLKGVWISFERAKALAEQNEILEILYPLFEHNLHDFLYQPHPQTEYPRANLGMQGGGQERNPQRQRVMGPMSGVPSSTSMSPPLSVPSTMSQSVATTLSMGPYSAPITSYPGISNVTHPPLMRSQTTPSFAVPMPRQSPIVTSSPNAPWGQPPATTYHTSQPGYHTSQSPSVAQVSSFHYPSQYGNASTGSMSGPGTGREEDSLGGAMARPASVDRRHTDPLGVPGIGDGPAQQQQQQHPEGSWYSSSSAASSSTRLPPALPSTSSSTSSSSGAGAGAGAGGRGASGSVSSVNGAPPHLRRTSGLKRSHDASD</sequence>
<feature type="compositionally biased region" description="Polar residues" evidence="5">
    <location>
        <begin position="103"/>
        <end position="129"/>
    </location>
</feature>
<feature type="compositionally biased region" description="Low complexity" evidence="5">
    <location>
        <begin position="653"/>
        <end position="680"/>
    </location>
</feature>
<dbReference type="SMART" id="SM01252">
    <property type="entry name" value="KilA-N"/>
    <property type="match status" value="1"/>
</dbReference>
<gene>
    <name evidence="7" type="ORF">OC842_002280</name>
</gene>
<feature type="compositionally biased region" description="Polar residues" evidence="5">
    <location>
        <begin position="80"/>
        <end position="92"/>
    </location>
</feature>
<accession>A0AAN6JMI4</accession>
<organism evidence="7 8">
    <name type="scientific">Tilletia horrida</name>
    <dbReference type="NCBI Taxonomy" id="155126"/>
    <lineage>
        <taxon>Eukaryota</taxon>
        <taxon>Fungi</taxon>
        <taxon>Dikarya</taxon>
        <taxon>Basidiomycota</taxon>
        <taxon>Ustilaginomycotina</taxon>
        <taxon>Exobasidiomycetes</taxon>
        <taxon>Tilletiales</taxon>
        <taxon>Tilletiaceae</taxon>
        <taxon>Tilletia</taxon>
    </lineage>
</organism>
<dbReference type="PROSITE" id="PS51299">
    <property type="entry name" value="HTH_APSES"/>
    <property type="match status" value="1"/>
</dbReference>
<dbReference type="SUPFAM" id="SSF54616">
    <property type="entry name" value="DNA-binding domain of Mlu1-box binding protein MBP1"/>
    <property type="match status" value="1"/>
</dbReference>
<reference evidence="7" key="1">
    <citation type="journal article" date="2023" name="PhytoFront">
        <title>Draft Genome Resources of Seven Strains of Tilletia horrida, Causal Agent of Kernel Smut of Rice.</title>
        <authorList>
            <person name="Khanal S."/>
            <person name="Antony Babu S."/>
            <person name="Zhou X.G."/>
        </authorList>
    </citation>
    <scope>NUCLEOTIDE SEQUENCE</scope>
    <source>
        <strain evidence="7">TX3</strain>
    </source>
</reference>
<keyword evidence="4" id="KW-0804">Transcription</keyword>
<dbReference type="AlphaFoldDB" id="A0AAN6JMI4"/>
<evidence type="ECO:0000313" key="7">
    <source>
        <dbReference type="EMBL" id="KAK0535572.1"/>
    </source>
</evidence>
<dbReference type="PANTHER" id="PTHR47792:SF1">
    <property type="entry name" value="PROTEIN SOK2-RELATED"/>
    <property type="match status" value="1"/>
</dbReference>
<dbReference type="Proteomes" id="UP001176521">
    <property type="component" value="Unassembled WGS sequence"/>
</dbReference>
<evidence type="ECO:0000259" key="6">
    <source>
        <dbReference type="PROSITE" id="PS51299"/>
    </source>
</evidence>
<feature type="compositionally biased region" description="Polar residues" evidence="5">
    <location>
        <begin position="560"/>
        <end position="601"/>
    </location>
</feature>
<comment type="caution">
    <text evidence="7">The sequence shown here is derived from an EMBL/GenBank/DDBJ whole genome shotgun (WGS) entry which is preliminary data.</text>
</comment>
<evidence type="ECO:0000256" key="4">
    <source>
        <dbReference type="ARBA" id="ARBA00023163"/>
    </source>
</evidence>
<dbReference type="InterPro" id="IPR029790">
    <property type="entry name" value="EFG1/Phd1/StuA"/>
</dbReference>
<keyword evidence="2" id="KW-0805">Transcription regulation</keyword>
<dbReference type="GO" id="GO:0005634">
    <property type="term" value="C:nucleus"/>
    <property type="evidence" value="ECO:0007669"/>
    <property type="project" value="TreeGrafter"/>
</dbReference>
<dbReference type="EMBL" id="JAPDMQ010000093">
    <property type="protein sequence ID" value="KAK0535572.1"/>
    <property type="molecule type" value="Genomic_DNA"/>
</dbReference>
<keyword evidence="3" id="KW-0238">DNA-binding</keyword>
<feature type="compositionally biased region" description="Low complexity" evidence="5">
    <location>
        <begin position="31"/>
        <end position="49"/>
    </location>
</feature>
<feature type="region of interest" description="Disordered" evidence="5">
    <location>
        <begin position="529"/>
        <end position="720"/>
    </location>
</feature>
<dbReference type="Gene3D" id="3.10.260.10">
    <property type="entry name" value="Transcription regulator HTH, APSES-type DNA-binding domain"/>
    <property type="match status" value="1"/>
</dbReference>
<comment type="similarity">
    <text evidence="1">Belongs to the EFG1/PHD1/stuA family.</text>
</comment>